<keyword evidence="3 6" id="KW-1133">Transmembrane helix</keyword>
<evidence type="ECO:0000313" key="7">
    <source>
        <dbReference type="EMBL" id="KFG31566.1"/>
    </source>
</evidence>
<evidence type="ECO:0000256" key="1">
    <source>
        <dbReference type="ARBA" id="ARBA00004167"/>
    </source>
</evidence>
<dbReference type="GO" id="GO:0005509">
    <property type="term" value="F:calcium ion binding"/>
    <property type="evidence" value="ECO:0007669"/>
    <property type="project" value="InterPro"/>
</dbReference>
<evidence type="ECO:0000256" key="5">
    <source>
        <dbReference type="SAM" id="MobiDB-lite"/>
    </source>
</evidence>
<feature type="transmembrane region" description="Helical" evidence="6">
    <location>
        <begin position="18"/>
        <end position="38"/>
    </location>
</feature>
<dbReference type="InterPro" id="IPR012879">
    <property type="entry name" value="CCDC47"/>
</dbReference>
<dbReference type="AlphaFoldDB" id="A0A086JHE8"/>
<evidence type="ECO:0000256" key="3">
    <source>
        <dbReference type="ARBA" id="ARBA00022989"/>
    </source>
</evidence>
<dbReference type="VEuPathDB" id="ToxoDB:TGDOM2_235660"/>
<keyword evidence="4 6" id="KW-0472">Membrane</keyword>
<feature type="region of interest" description="Disordered" evidence="5">
    <location>
        <begin position="514"/>
        <end position="573"/>
    </location>
</feature>
<feature type="compositionally biased region" description="Basic and acidic residues" evidence="5">
    <location>
        <begin position="514"/>
        <end position="560"/>
    </location>
</feature>
<evidence type="ECO:0000256" key="6">
    <source>
        <dbReference type="SAM" id="Phobius"/>
    </source>
</evidence>
<evidence type="ECO:0000313" key="8">
    <source>
        <dbReference type="Proteomes" id="UP000028837"/>
    </source>
</evidence>
<dbReference type="Pfam" id="PF07946">
    <property type="entry name" value="CCDC47"/>
    <property type="match status" value="1"/>
</dbReference>
<comment type="subcellular location">
    <subcellularLocation>
        <location evidence="1">Membrane</location>
        <topology evidence="1">Single-pass membrane protein</topology>
    </subcellularLocation>
</comment>
<dbReference type="PANTHER" id="PTHR12883">
    <property type="entry name" value="ADIPOCYTE-SPECIFIC PROTEIN 4-RELATED"/>
    <property type="match status" value="1"/>
</dbReference>
<feature type="compositionally biased region" description="Basic residues" evidence="5">
    <location>
        <begin position="561"/>
        <end position="573"/>
    </location>
</feature>
<evidence type="ECO:0000256" key="4">
    <source>
        <dbReference type="ARBA" id="ARBA00023136"/>
    </source>
</evidence>
<dbReference type="OrthoDB" id="10039147at2759"/>
<evidence type="ECO:0000256" key="2">
    <source>
        <dbReference type="ARBA" id="ARBA00022692"/>
    </source>
</evidence>
<dbReference type="GO" id="GO:0005783">
    <property type="term" value="C:endoplasmic reticulum"/>
    <property type="evidence" value="ECO:0007669"/>
    <property type="project" value="InterPro"/>
</dbReference>
<comment type="caution">
    <text evidence="7">The sequence shown here is derived from an EMBL/GenBank/DDBJ whole genome shotgun (WGS) entry which is preliminary data.</text>
</comment>
<dbReference type="GO" id="GO:0016020">
    <property type="term" value="C:membrane"/>
    <property type="evidence" value="ECO:0007669"/>
    <property type="project" value="UniProtKB-SubCell"/>
</dbReference>
<feature type="compositionally biased region" description="Polar residues" evidence="5">
    <location>
        <begin position="192"/>
        <end position="206"/>
    </location>
</feature>
<dbReference type="PANTHER" id="PTHR12883:SF0">
    <property type="entry name" value="PAT COMPLEX SUBUNIT CCDC47"/>
    <property type="match status" value="1"/>
</dbReference>
<proteinExistence type="predicted"/>
<reference evidence="7 8" key="1">
    <citation type="submission" date="2014-02" db="EMBL/GenBank/DDBJ databases">
        <authorList>
            <person name="Sibley D."/>
            <person name="Venepally P."/>
            <person name="Karamycheva S."/>
            <person name="Hadjithomas M."/>
            <person name="Khan A."/>
            <person name="Brunk B."/>
            <person name="Roos D."/>
            <person name="Caler E."/>
            <person name="Lorenzi H."/>
        </authorList>
    </citation>
    <scope>NUCLEOTIDE SEQUENCE [LARGE SCALE GENOMIC DNA]</scope>
    <source>
        <strain evidence="7 8">GAB2-2007-GAL-DOM2</strain>
    </source>
</reference>
<name>A0A086JHE8_TOXGO</name>
<dbReference type="CDD" id="cd22249">
    <property type="entry name" value="UDM1_RNF168_RNF169-like"/>
    <property type="match status" value="1"/>
</dbReference>
<gene>
    <name evidence="7" type="ORF">TGDOM2_235660</name>
</gene>
<accession>A0A086JHE8</accession>
<dbReference type="Proteomes" id="UP000028837">
    <property type="component" value="Unassembled WGS sequence"/>
</dbReference>
<feature type="region of interest" description="Disordered" evidence="5">
    <location>
        <begin position="189"/>
        <end position="219"/>
    </location>
</feature>
<dbReference type="EMBL" id="AHZU02001512">
    <property type="protein sequence ID" value="KFG31566.1"/>
    <property type="molecule type" value="Genomic_DNA"/>
</dbReference>
<sequence length="573" mass="63963">MSCLCRAPQLHAPPILHLAFKALFLSTRFPLFFVGFFYSKNQGCQASLQVCTCELDSFFSSSAFVKEATVNTRGKKNSSLSLSRFAFSSLQRWTVSLSPSLSFSLPLPSENMATNHRLCSSFLLLALLFSVSLQQFSSLSSLSASSAAASLSPLSLCLGAQGASTEELTSNSADEEDDEDEFIYQDAPEAQAPSTGESSGAQTAGGTQEKEASRSAPRPGRVLQEKSYVPEALFVCALVLVIVVAYWGKNQNVKVADAWIASVAPLLKENFAVVGYENSYLVMKAYNIFELYCTGRRNCFYLHGVLQCLPRQCLWRYFVLHPLFRSRADDAGNSVTLELLLPPSSEPSVVAVCKRTEQKQLMNNNWDLREFAKARSASSNPKLGQLGSTLQAFSDTSEALDAVILGNKTITKTLSSCMEHFRFIYLSDICSSLHPSTLATAAACPAAAAPGASANNRNRRVLRISFFLPPVDRMAEVEPLLRLVLFMADQSRHLGLSDKSIEVAKKMRQQYQKEMLKEQEEQRLEQLEKRRSEKKRQDEEKYEKMTPEQQRKYEEKEYKKSLKQRGRFKVLKM</sequence>
<feature type="transmembrane region" description="Helical" evidence="6">
    <location>
        <begin position="228"/>
        <end position="248"/>
    </location>
</feature>
<dbReference type="GO" id="GO:0032469">
    <property type="term" value="P:endoplasmic reticulum calcium ion homeostasis"/>
    <property type="evidence" value="ECO:0007669"/>
    <property type="project" value="InterPro"/>
</dbReference>
<organism evidence="7 8">
    <name type="scientific">Toxoplasma gondii GAB2-2007-GAL-DOM2</name>
    <dbReference type="NCBI Taxonomy" id="1130820"/>
    <lineage>
        <taxon>Eukaryota</taxon>
        <taxon>Sar</taxon>
        <taxon>Alveolata</taxon>
        <taxon>Apicomplexa</taxon>
        <taxon>Conoidasida</taxon>
        <taxon>Coccidia</taxon>
        <taxon>Eucoccidiorida</taxon>
        <taxon>Eimeriorina</taxon>
        <taxon>Sarcocystidae</taxon>
        <taxon>Toxoplasma</taxon>
    </lineage>
</organism>
<keyword evidence="2 6" id="KW-0812">Transmembrane</keyword>
<protein>
    <submittedName>
        <fullName evidence="7">Putative transmembrane protein</fullName>
    </submittedName>
</protein>